<dbReference type="AlphaFoldDB" id="A0A6M8BM99"/>
<evidence type="ECO:0000313" key="2">
    <source>
        <dbReference type="EMBL" id="QKD83425.1"/>
    </source>
</evidence>
<dbReference type="Proteomes" id="UP000505210">
    <property type="component" value="Chromosome"/>
</dbReference>
<evidence type="ECO:0000259" key="1">
    <source>
        <dbReference type="Pfam" id="PF13767"/>
    </source>
</evidence>
<proteinExistence type="predicted"/>
<evidence type="ECO:0000313" key="3">
    <source>
        <dbReference type="Proteomes" id="UP000505210"/>
    </source>
</evidence>
<accession>A0A6M8BM99</accession>
<dbReference type="KEGG" id="theu:HPC62_15565"/>
<name>A0A6M8BM99_9CYAN</name>
<dbReference type="RefSeq" id="WP_172357134.1">
    <property type="nucleotide sequence ID" value="NZ_CP053661.1"/>
</dbReference>
<dbReference type="InterPro" id="IPR025433">
    <property type="entry name" value="DUF4168"/>
</dbReference>
<organism evidence="2 3">
    <name type="scientific">Thermoleptolyngbya sichuanensis A183</name>
    <dbReference type="NCBI Taxonomy" id="2737172"/>
    <lineage>
        <taxon>Bacteria</taxon>
        <taxon>Bacillati</taxon>
        <taxon>Cyanobacteriota</taxon>
        <taxon>Cyanophyceae</taxon>
        <taxon>Oculatellales</taxon>
        <taxon>Oculatellaceae</taxon>
        <taxon>Thermoleptolyngbya</taxon>
        <taxon>Thermoleptolyngbya sichuanensis</taxon>
    </lineage>
</organism>
<gene>
    <name evidence="2" type="ORF">HPC62_15565</name>
</gene>
<protein>
    <submittedName>
        <fullName evidence="2">DUF4168 domain-containing protein</fullName>
    </submittedName>
</protein>
<feature type="domain" description="DUF4168" evidence="1">
    <location>
        <begin position="58"/>
        <end position="148"/>
    </location>
</feature>
<sequence length="159" mass="17135">MTHSLIPSRPKRRLTMPLLAGALSLAGLLLGWVPDVQVSTGSVKLSNAALAQAAVSTGEIRSYAASVLEIEPYRQQAVQAIQSAGAPLPSLMCTQSNDLRSLPRNIRQIVADFCTQSVTVVQGNGMTIGRFNEITAMQQSNPNLAAQIRQAIVEIRRQR</sequence>
<keyword evidence="3" id="KW-1185">Reference proteome</keyword>
<dbReference type="EMBL" id="CP053661">
    <property type="protein sequence ID" value="QKD83425.1"/>
    <property type="molecule type" value="Genomic_DNA"/>
</dbReference>
<reference evidence="2 3" key="1">
    <citation type="submission" date="2020-05" db="EMBL/GenBank/DDBJ databases">
        <title>Complete genome sequence of of a novel Thermoleptolyngbya strain isolated from hot springs of Ganzi, Sichuan China.</title>
        <authorList>
            <person name="Tang J."/>
            <person name="Daroch M."/>
            <person name="Li L."/>
            <person name="Waleron K."/>
            <person name="Waleron M."/>
            <person name="Waleron M."/>
        </authorList>
    </citation>
    <scope>NUCLEOTIDE SEQUENCE [LARGE SCALE GENOMIC DNA]</scope>
    <source>
        <strain evidence="2 3">PKUAC-SCTA183</strain>
    </source>
</reference>
<dbReference type="Pfam" id="PF13767">
    <property type="entry name" value="DUF4168"/>
    <property type="match status" value="1"/>
</dbReference>